<organism evidence="2 3">
    <name type="scientific">Leptidea sinapis</name>
    <dbReference type="NCBI Taxonomy" id="189913"/>
    <lineage>
        <taxon>Eukaryota</taxon>
        <taxon>Metazoa</taxon>
        <taxon>Ecdysozoa</taxon>
        <taxon>Arthropoda</taxon>
        <taxon>Hexapoda</taxon>
        <taxon>Insecta</taxon>
        <taxon>Pterygota</taxon>
        <taxon>Neoptera</taxon>
        <taxon>Endopterygota</taxon>
        <taxon>Lepidoptera</taxon>
        <taxon>Glossata</taxon>
        <taxon>Ditrysia</taxon>
        <taxon>Papilionoidea</taxon>
        <taxon>Pieridae</taxon>
        <taxon>Dismorphiinae</taxon>
        <taxon>Leptidea</taxon>
    </lineage>
</organism>
<reference evidence="2 3" key="1">
    <citation type="submission" date="2017-07" db="EMBL/GenBank/DDBJ databases">
        <authorList>
            <person name="Talla V."/>
            <person name="Backstrom N."/>
        </authorList>
    </citation>
    <scope>NUCLEOTIDE SEQUENCE [LARGE SCALE GENOMIC DNA]</scope>
</reference>
<dbReference type="EMBL" id="FZQP02000815">
    <property type="protein sequence ID" value="VVC90548.1"/>
    <property type="molecule type" value="Genomic_DNA"/>
</dbReference>
<keyword evidence="1" id="KW-1133">Transmembrane helix</keyword>
<protein>
    <submittedName>
        <fullName evidence="2">Uncharacterized protein</fullName>
    </submittedName>
</protein>
<evidence type="ECO:0000256" key="1">
    <source>
        <dbReference type="SAM" id="Phobius"/>
    </source>
</evidence>
<evidence type="ECO:0000313" key="3">
    <source>
        <dbReference type="Proteomes" id="UP000324832"/>
    </source>
</evidence>
<gene>
    <name evidence="2" type="ORF">LSINAPIS_LOCUS3430</name>
</gene>
<evidence type="ECO:0000313" key="2">
    <source>
        <dbReference type="EMBL" id="VVC90548.1"/>
    </source>
</evidence>
<feature type="transmembrane region" description="Helical" evidence="1">
    <location>
        <begin position="41"/>
        <end position="61"/>
    </location>
</feature>
<accession>A0A5E4PZB1</accession>
<keyword evidence="3" id="KW-1185">Reference proteome</keyword>
<keyword evidence="1" id="KW-0472">Membrane</keyword>
<proteinExistence type="predicted"/>
<dbReference type="Proteomes" id="UP000324832">
    <property type="component" value="Unassembled WGS sequence"/>
</dbReference>
<dbReference type="AlphaFoldDB" id="A0A5E4PZB1"/>
<keyword evidence="1" id="KW-0812">Transmembrane</keyword>
<name>A0A5E4PZB1_9NEOP</name>
<sequence length="66" mass="7425">MRNRTSSSDQVLPRPAADIRVHPQGLGRWRGTRHKPHGPELVLGTTLYVTFIILICLLLKLSCCKC</sequence>